<comment type="caution">
    <text evidence="2">The sequence shown here is derived from an EMBL/GenBank/DDBJ whole genome shotgun (WGS) entry which is preliminary data.</text>
</comment>
<accession>A0ABQ5V972</accession>
<organism evidence="2 3">
    <name type="scientific">Algimonas ampicilliniresistens</name>
    <dbReference type="NCBI Taxonomy" id="1298735"/>
    <lineage>
        <taxon>Bacteria</taxon>
        <taxon>Pseudomonadati</taxon>
        <taxon>Pseudomonadota</taxon>
        <taxon>Alphaproteobacteria</taxon>
        <taxon>Maricaulales</taxon>
        <taxon>Robiginitomaculaceae</taxon>
        <taxon>Algimonas</taxon>
    </lineage>
</organism>
<reference evidence="2" key="1">
    <citation type="journal article" date="2014" name="Int. J. Syst. Evol. Microbiol.">
        <title>Complete genome of a new Firmicutes species belonging to the dominant human colonic microbiota ('Ruminococcus bicirculans') reveals two chromosomes and a selective capacity to utilize plant glucans.</title>
        <authorList>
            <consortium name="NISC Comparative Sequencing Program"/>
            <person name="Wegmann U."/>
            <person name="Louis P."/>
            <person name="Goesmann A."/>
            <person name="Henrissat B."/>
            <person name="Duncan S.H."/>
            <person name="Flint H.J."/>
        </authorList>
    </citation>
    <scope>NUCLEOTIDE SEQUENCE</scope>
    <source>
        <strain evidence="2">NBRC 108219</strain>
    </source>
</reference>
<dbReference type="InterPro" id="IPR012902">
    <property type="entry name" value="N_methyl_site"/>
</dbReference>
<dbReference type="RefSeq" id="WP_284389964.1">
    <property type="nucleotide sequence ID" value="NZ_BSNK01000002.1"/>
</dbReference>
<keyword evidence="1" id="KW-1133">Transmembrane helix</keyword>
<evidence type="ECO:0000256" key="1">
    <source>
        <dbReference type="SAM" id="Phobius"/>
    </source>
</evidence>
<evidence type="ECO:0000313" key="3">
    <source>
        <dbReference type="Proteomes" id="UP001161391"/>
    </source>
</evidence>
<sequence>MSEPSEILKAPTEPSTSDAGFSLIEALVVLAISSLLLVVLTDTLVASQRGHLRLEDHFERRGEAFYLDLQMQALIDHVYVDPLLSQSGWQPALNDRRAPLMTSAQWRQQQRDPVFQGSEATVTGEVRNILDGRGAVEPFQLNWVDSQSGRQIRLLVGDMDVTWPRQFPRGTVFRFATDSGRLVEQWPVTQIPRSDRVNEVSVSPTLPNAIHLFDKSRSMTLAVYDVPK</sequence>
<dbReference type="NCBIfam" id="TIGR02532">
    <property type="entry name" value="IV_pilin_GFxxxE"/>
    <property type="match status" value="1"/>
</dbReference>
<name>A0ABQ5V972_9PROT</name>
<protein>
    <recommendedName>
        <fullName evidence="4">Prepilin-type N-terminal cleavage/methylation domain-containing protein</fullName>
    </recommendedName>
</protein>
<dbReference type="Proteomes" id="UP001161391">
    <property type="component" value="Unassembled WGS sequence"/>
</dbReference>
<dbReference type="EMBL" id="BSNK01000002">
    <property type="protein sequence ID" value="GLQ23985.1"/>
    <property type="molecule type" value="Genomic_DNA"/>
</dbReference>
<proteinExistence type="predicted"/>
<feature type="transmembrane region" description="Helical" evidence="1">
    <location>
        <begin position="20"/>
        <end position="45"/>
    </location>
</feature>
<reference evidence="2" key="2">
    <citation type="submission" date="2023-01" db="EMBL/GenBank/DDBJ databases">
        <title>Draft genome sequence of Algimonas ampicilliniresistens strain NBRC 108219.</title>
        <authorList>
            <person name="Sun Q."/>
            <person name="Mori K."/>
        </authorList>
    </citation>
    <scope>NUCLEOTIDE SEQUENCE</scope>
    <source>
        <strain evidence="2">NBRC 108219</strain>
    </source>
</reference>
<keyword evidence="3" id="KW-1185">Reference proteome</keyword>
<evidence type="ECO:0000313" key="2">
    <source>
        <dbReference type="EMBL" id="GLQ23985.1"/>
    </source>
</evidence>
<evidence type="ECO:0008006" key="4">
    <source>
        <dbReference type="Google" id="ProtNLM"/>
    </source>
</evidence>
<gene>
    <name evidence="2" type="ORF">GCM10007853_18590</name>
</gene>
<dbReference type="Pfam" id="PF07963">
    <property type="entry name" value="N_methyl"/>
    <property type="match status" value="1"/>
</dbReference>
<keyword evidence="1" id="KW-0812">Transmembrane</keyword>
<dbReference type="PROSITE" id="PS00409">
    <property type="entry name" value="PROKAR_NTER_METHYL"/>
    <property type="match status" value="1"/>
</dbReference>
<keyword evidence="1" id="KW-0472">Membrane</keyword>